<sequence length="387" mass="42145">MVSRRDVLAGAGIASVSALTASSAFAAQSTKTASGEPSVMKRGEYAKAPLRQDAINVSAIQSRLMSVDVKNRDATMKRSLDHVTKLIDYAQGSGEEWGGQRLWGAKQDLICLHEFPIQGFQPWNRAELNKIAFDLPGPESEVIGERARRYGCYIAFGCYARDKDWPNHVINMSVIVGPDGNIVSKQWKARNILGSFGGIGLIGTTVYDVLDRYVEMYGWDATLPIARTDIGNIAMTAVGMEPMLYQALALKGAEIMILTVTGASNAETAVQSARMTRTYTIGVSNSVSPDNPGFTESVGARDEGTVIVDPRGVPLAKTTSHHEDIATARVPIADFRNTRAPAEFPMALLLPVFQQYQPSFQPNAFLERLPNNYQEAGGLAKQRMGRK</sequence>
<feature type="chain" id="PRO_5032459686" evidence="2">
    <location>
        <begin position="27"/>
        <end position="387"/>
    </location>
</feature>
<dbReference type="Proteomes" id="UP000445000">
    <property type="component" value="Unassembled WGS sequence"/>
</dbReference>
<dbReference type="Gene3D" id="3.60.110.10">
    <property type="entry name" value="Carbon-nitrogen hydrolase"/>
    <property type="match status" value="1"/>
</dbReference>
<comment type="caution">
    <text evidence="4">The sequence shown here is derived from an EMBL/GenBank/DDBJ whole genome shotgun (WGS) entry which is preliminary data.</text>
</comment>
<dbReference type="PANTHER" id="PTHR43674:SF16">
    <property type="entry name" value="CARBON-NITROGEN FAMILY, PUTATIVE (AFU_ORTHOLOGUE AFUA_5G02350)-RELATED"/>
    <property type="match status" value="1"/>
</dbReference>
<dbReference type="AlphaFoldDB" id="A0A829YJ35"/>
<evidence type="ECO:0000313" key="4">
    <source>
        <dbReference type="EMBL" id="GFE82872.1"/>
    </source>
</evidence>
<organism evidence="4 5">
    <name type="scientific">Steroidobacter agaridevorans</name>
    <dbReference type="NCBI Taxonomy" id="2695856"/>
    <lineage>
        <taxon>Bacteria</taxon>
        <taxon>Pseudomonadati</taxon>
        <taxon>Pseudomonadota</taxon>
        <taxon>Gammaproteobacteria</taxon>
        <taxon>Steroidobacterales</taxon>
        <taxon>Steroidobacteraceae</taxon>
        <taxon>Steroidobacter</taxon>
    </lineage>
</organism>
<dbReference type="EMBL" id="BLJN01000005">
    <property type="protein sequence ID" value="GFE82872.1"/>
    <property type="molecule type" value="Genomic_DNA"/>
</dbReference>
<evidence type="ECO:0000256" key="2">
    <source>
        <dbReference type="SAM" id="SignalP"/>
    </source>
</evidence>
<evidence type="ECO:0000256" key="1">
    <source>
        <dbReference type="ARBA" id="ARBA00022801"/>
    </source>
</evidence>
<dbReference type="InterPro" id="IPR036526">
    <property type="entry name" value="C-N_Hydrolase_sf"/>
</dbReference>
<dbReference type="PANTHER" id="PTHR43674">
    <property type="entry name" value="NITRILASE C965.09-RELATED"/>
    <property type="match status" value="1"/>
</dbReference>
<gene>
    <name evidence="4" type="ORF">GCM10011487_48720</name>
</gene>
<evidence type="ECO:0000313" key="5">
    <source>
        <dbReference type="Proteomes" id="UP000445000"/>
    </source>
</evidence>
<keyword evidence="5" id="KW-1185">Reference proteome</keyword>
<dbReference type="InterPro" id="IPR006311">
    <property type="entry name" value="TAT_signal"/>
</dbReference>
<feature type="signal peptide" evidence="2">
    <location>
        <begin position="1"/>
        <end position="26"/>
    </location>
</feature>
<evidence type="ECO:0000259" key="3">
    <source>
        <dbReference type="PROSITE" id="PS50263"/>
    </source>
</evidence>
<dbReference type="GO" id="GO:0016811">
    <property type="term" value="F:hydrolase activity, acting on carbon-nitrogen (but not peptide) bonds, in linear amides"/>
    <property type="evidence" value="ECO:0007669"/>
    <property type="project" value="TreeGrafter"/>
</dbReference>
<dbReference type="InterPro" id="IPR050345">
    <property type="entry name" value="Aliph_Amidase/BUP"/>
</dbReference>
<reference evidence="5" key="1">
    <citation type="submission" date="2020-01" db="EMBL/GenBank/DDBJ databases">
        <title>'Steroidobacter agaridevorans' sp. nov., agar-degrading bacteria isolated from rhizosphere soils.</title>
        <authorList>
            <person name="Ikenaga M."/>
            <person name="Kataoka M."/>
            <person name="Murouchi A."/>
            <person name="Katsuragi S."/>
            <person name="Sakai M."/>
        </authorList>
    </citation>
    <scope>NUCLEOTIDE SEQUENCE [LARGE SCALE GENOMIC DNA]</scope>
    <source>
        <strain evidence="5">YU21-B</strain>
    </source>
</reference>
<dbReference type="Pfam" id="PF00795">
    <property type="entry name" value="CN_hydrolase"/>
    <property type="match status" value="1"/>
</dbReference>
<keyword evidence="1 4" id="KW-0378">Hydrolase</keyword>
<dbReference type="PROSITE" id="PS51318">
    <property type="entry name" value="TAT"/>
    <property type="match status" value="1"/>
</dbReference>
<dbReference type="PROSITE" id="PS50263">
    <property type="entry name" value="CN_HYDROLASE"/>
    <property type="match status" value="1"/>
</dbReference>
<protein>
    <submittedName>
        <fullName evidence="4">Hydrolase</fullName>
    </submittedName>
</protein>
<name>A0A829YJ35_9GAMM</name>
<dbReference type="InterPro" id="IPR003010">
    <property type="entry name" value="C-N_Hydrolase"/>
</dbReference>
<feature type="domain" description="CN hydrolase" evidence="3">
    <location>
        <begin position="55"/>
        <end position="332"/>
    </location>
</feature>
<keyword evidence="2" id="KW-0732">Signal</keyword>
<dbReference type="SUPFAM" id="SSF56317">
    <property type="entry name" value="Carbon-nitrogen hydrolase"/>
    <property type="match status" value="1"/>
</dbReference>
<accession>A0A829YJ35</accession>
<dbReference type="RefSeq" id="WP_161814509.1">
    <property type="nucleotide sequence ID" value="NZ_BLJN01000005.1"/>
</dbReference>
<proteinExistence type="predicted"/>